<proteinExistence type="predicted"/>
<evidence type="ECO:0008006" key="3">
    <source>
        <dbReference type="Google" id="ProtNLM"/>
    </source>
</evidence>
<dbReference type="EMBL" id="VFPD01000003">
    <property type="protein sequence ID" value="TQM18116.1"/>
    <property type="molecule type" value="Genomic_DNA"/>
</dbReference>
<evidence type="ECO:0000313" key="1">
    <source>
        <dbReference type="EMBL" id="TQM18116.1"/>
    </source>
</evidence>
<comment type="caution">
    <text evidence="1">The sequence shown here is derived from an EMBL/GenBank/DDBJ whole genome shotgun (WGS) entry which is preliminary data.</text>
</comment>
<dbReference type="AlphaFoldDB" id="A0A543E9B1"/>
<name>A0A543E9B1_9FLAO</name>
<protein>
    <recommendedName>
        <fullName evidence="3">Lipocalin-like protein</fullName>
    </recommendedName>
</protein>
<gene>
    <name evidence="1" type="ORF">FB551_3878</name>
</gene>
<accession>A0A543E9B1</accession>
<evidence type="ECO:0000313" key="2">
    <source>
        <dbReference type="Proteomes" id="UP000316437"/>
    </source>
</evidence>
<organism evidence="1 2">
    <name type="scientific">Chryseobacterium aquifrigidense</name>
    <dbReference type="NCBI Taxonomy" id="558021"/>
    <lineage>
        <taxon>Bacteria</taxon>
        <taxon>Pseudomonadati</taxon>
        <taxon>Bacteroidota</taxon>
        <taxon>Flavobacteriia</taxon>
        <taxon>Flavobacteriales</taxon>
        <taxon>Weeksellaceae</taxon>
        <taxon>Chryseobacterium group</taxon>
        <taxon>Chryseobacterium</taxon>
    </lineage>
</organism>
<reference evidence="1 2" key="1">
    <citation type="submission" date="2019-06" db="EMBL/GenBank/DDBJ databases">
        <title>Sorghum-associated microbial communities from plants grown in Nebraska, USA.</title>
        <authorList>
            <person name="Schachtman D."/>
        </authorList>
    </citation>
    <scope>NUCLEOTIDE SEQUENCE [LARGE SCALE GENOMIC DNA]</scope>
    <source>
        <strain evidence="1 2">110</strain>
    </source>
</reference>
<sequence length="171" mass="19711">MLILAVLKLYYKSIVFMNKSICICIFSLFAISGTKAQDRTANPLLLQTWNLNKMDTYIYTYEKQDGFEARREGIRFQKNGKITGNLIKSTLRYDTLEEPVTKKNEKPDRYIGSWKKASDSTVTLIFPSNTNMTGTFVISKLTENQLKLKKVFSADIEKKLDSIRKTKNITE</sequence>
<keyword evidence="2" id="KW-1185">Reference proteome</keyword>
<dbReference type="Proteomes" id="UP000316437">
    <property type="component" value="Unassembled WGS sequence"/>
</dbReference>